<dbReference type="CDD" id="cd03784">
    <property type="entry name" value="GT1_Gtf-like"/>
    <property type="match status" value="1"/>
</dbReference>
<organism evidence="6 7">
    <name type="scientific">Escallonia rubra</name>
    <dbReference type="NCBI Taxonomy" id="112253"/>
    <lineage>
        <taxon>Eukaryota</taxon>
        <taxon>Viridiplantae</taxon>
        <taxon>Streptophyta</taxon>
        <taxon>Embryophyta</taxon>
        <taxon>Tracheophyta</taxon>
        <taxon>Spermatophyta</taxon>
        <taxon>Magnoliopsida</taxon>
        <taxon>eudicotyledons</taxon>
        <taxon>Gunneridae</taxon>
        <taxon>Pentapetalae</taxon>
        <taxon>asterids</taxon>
        <taxon>campanulids</taxon>
        <taxon>Escalloniales</taxon>
        <taxon>Escalloniaceae</taxon>
        <taxon>Escallonia</taxon>
    </lineage>
</organism>
<evidence type="ECO:0000256" key="4">
    <source>
        <dbReference type="RuleBase" id="RU003718"/>
    </source>
</evidence>
<dbReference type="Gene3D" id="3.40.50.2000">
    <property type="entry name" value="Glycogen Phosphorylase B"/>
    <property type="match status" value="2"/>
</dbReference>
<name>A0AA88URH6_9ASTE</name>
<dbReference type="EC" id="2.4.1.-" evidence="5"/>
<evidence type="ECO:0000313" key="7">
    <source>
        <dbReference type="Proteomes" id="UP001187471"/>
    </source>
</evidence>
<dbReference type="AlphaFoldDB" id="A0AA88URH6"/>
<keyword evidence="3 4" id="KW-0808">Transferase</keyword>
<dbReference type="SUPFAM" id="SSF53756">
    <property type="entry name" value="UDP-Glycosyltransferase/glycogen phosphorylase"/>
    <property type="match status" value="1"/>
</dbReference>
<dbReference type="Proteomes" id="UP001187471">
    <property type="component" value="Unassembled WGS sequence"/>
</dbReference>
<accession>A0AA88URH6</accession>
<comment type="caution">
    <text evidence="6">The sequence shown here is derived from an EMBL/GenBank/DDBJ whole genome shotgun (WGS) entry which is preliminary data.</text>
</comment>
<evidence type="ECO:0000256" key="5">
    <source>
        <dbReference type="RuleBase" id="RU362057"/>
    </source>
</evidence>
<dbReference type="InterPro" id="IPR035595">
    <property type="entry name" value="UDP_glycos_trans_CS"/>
</dbReference>
<evidence type="ECO:0000256" key="2">
    <source>
        <dbReference type="ARBA" id="ARBA00022676"/>
    </source>
</evidence>
<comment type="similarity">
    <text evidence="1 4">Belongs to the UDP-glycosyltransferase family.</text>
</comment>
<dbReference type="FunFam" id="3.40.50.2000:FF:000051">
    <property type="entry name" value="Glycosyltransferase"/>
    <property type="match status" value="1"/>
</dbReference>
<evidence type="ECO:0000313" key="6">
    <source>
        <dbReference type="EMBL" id="KAK2995520.1"/>
    </source>
</evidence>
<dbReference type="GO" id="GO:0008194">
    <property type="term" value="F:UDP-glycosyltransferase activity"/>
    <property type="evidence" value="ECO:0007669"/>
    <property type="project" value="InterPro"/>
</dbReference>
<dbReference type="FunFam" id="3.40.50.2000:FF:000054">
    <property type="entry name" value="Glycosyltransferase"/>
    <property type="match status" value="1"/>
</dbReference>
<dbReference type="Pfam" id="PF00201">
    <property type="entry name" value="UDPGT"/>
    <property type="match status" value="1"/>
</dbReference>
<reference evidence="6" key="1">
    <citation type="submission" date="2022-12" db="EMBL/GenBank/DDBJ databases">
        <title>Draft genome assemblies for two species of Escallonia (Escalloniales).</title>
        <authorList>
            <person name="Chanderbali A."/>
            <person name="Dervinis C."/>
            <person name="Anghel I."/>
            <person name="Soltis D."/>
            <person name="Soltis P."/>
            <person name="Zapata F."/>
        </authorList>
    </citation>
    <scope>NUCLEOTIDE SEQUENCE</scope>
    <source>
        <strain evidence="6">UCBG92.1500</strain>
        <tissue evidence="6">Leaf</tissue>
    </source>
</reference>
<dbReference type="PANTHER" id="PTHR48046:SF6">
    <property type="entry name" value="GLYCOSYLTRANSFERASE"/>
    <property type="match status" value="1"/>
</dbReference>
<dbReference type="PROSITE" id="PS00375">
    <property type="entry name" value="UDPGT"/>
    <property type="match status" value="1"/>
</dbReference>
<dbReference type="PANTHER" id="PTHR48046">
    <property type="entry name" value="UDP-GLYCOSYLTRANSFERASE 72E1"/>
    <property type="match status" value="1"/>
</dbReference>
<dbReference type="EMBL" id="JAVXUO010000090">
    <property type="protein sequence ID" value="KAK2995520.1"/>
    <property type="molecule type" value="Genomic_DNA"/>
</dbReference>
<keyword evidence="7" id="KW-1185">Reference proteome</keyword>
<proteinExistence type="inferred from homology"/>
<sequence length="470" mass="51781">MEKAPHIAILPSPGMGHLIPLVVLAKRLIFHHNFTLTFIIPTSGPLSKSEKAFLEALPSGIDYILLPPVSFDDLPDDVRIETRIILTVSRSLPSLRDVFKSLLATTRLVALVVDLFGTDAFDVAKEFNVPPYIFYPSTAMLLSFFLHLLPKLDEEVSCEYRDLPEPVQIPGCIPIHGKDLLDPVQDRKNDAYKLVLHNAKRYRMAEGIMVNSFKELEVGAIRALQEEEPGKPPVYPVGPLIQTDTSSAADGSGCLRWLDDQPCGSVLFISFGSGGTLSYDQLNELALGLELSEQRFLWVVRSPNDRVAVASYFNAQSQKDPFEFLPKGFLDRTKGHGMVVSSWAPQAQILSHGSTGGFLTHCGWNSTLESVVNGMPLIAWPLYAEQKMNAVMLTEDLKVALRPKVDENGLVGRAEIARVVKGLMEGEEGKGLRNRMRDLKDAAAKAISKDGSSTEALAELACKWKNKIST</sequence>
<gene>
    <name evidence="6" type="ORF">RJ640_003948</name>
</gene>
<protein>
    <recommendedName>
        <fullName evidence="5">Glycosyltransferase</fullName>
        <ecNumber evidence="5">2.4.1.-</ecNumber>
    </recommendedName>
</protein>
<dbReference type="InterPro" id="IPR002213">
    <property type="entry name" value="UDP_glucos_trans"/>
</dbReference>
<keyword evidence="2 4" id="KW-0328">Glycosyltransferase</keyword>
<evidence type="ECO:0000256" key="3">
    <source>
        <dbReference type="ARBA" id="ARBA00022679"/>
    </source>
</evidence>
<evidence type="ECO:0000256" key="1">
    <source>
        <dbReference type="ARBA" id="ARBA00009995"/>
    </source>
</evidence>